<dbReference type="InterPro" id="IPR011489">
    <property type="entry name" value="EMI_domain"/>
</dbReference>
<dbReference type="PANTHER" id="PTHR24043:SF8">
    <property type="entry name" value="EGF-LIKE DOMAIN-CONTAINING PROTEIN"/>
    <property type="match status" value="1"/>
</dbReference>
<dbReference type="SMART" id="SM00181">
    <property type="entry name" value="EGF"/>
    <property type="match status" value="3"/>
</dbReference>
<dbReference type="PANTHER" id="PTHR24043">
    <property type="entry name" value="SCAVENGER RECEPTOR CLASS F"/>
    <property type="match status" value="1"/>
</dbReference>
<keyword evidence="9" id="KW-1185">Reference proteome</keyword>
<name>A0A2G9UG80_TELCI</name>
<feature type="domain" description="EMI" evidence="7">
    <location>
        <begin position="1"/>
        <end position="69"/>
    </location>
</feature>
<dbReference type="SMART" id="SM00180">
    <property type="entry name" value="EGF_Lam"/>
    <property type="match status" value="3"/>
</dbReference>
<dbReference type="AlphaFoldDB" id="A0A2G9UG80"/>
<dbReference type="PROSITE" id="PS00022">
    <property type="entry name" value="EGF_1"/>
    <property type="match status" value="1"/>
</dbReference>
<evidence type="ECO:0000256" key="4">
    <source>
        <dbReference type="ARBA" id="ARBA00023157"/>
    </source>
</evidence>
<feature type="domain" description="EGF-like" evidence="6">
    <location>
        <begin position="289"/>
        <end position="320"/>
    </location>
</feature>
<keyword evidence="1 5" id="KW-0245">EGF-like domain</keyword>
<dbReference type="GO" id="GO:0005044">
    <property type="term" value="F:scavenger receptor activity"/>
    <property type="evidence" value="ECO:0007669"/>
    <property type="project" value="InterPro"/>
</dbReference>
<keyword evidence="4 5" id="KW-1015">Disulfide bond</keyword>
<evidence type="ECO:0000259" key="6">
    <source>
        <dbReference type="PROSITE" id="PS50026"/>
    </source>
</evidence>
<evidence type="ECO:0000259" key="7">
    <source>
        <dbReference type="PROSITE" id="PS51041"/>
    </source>
</evidence>
<dbReference type="Gene3D" id="2.170.300.10">
    <property type="entry name" value="Tie2 ligand-binding domain superfamily"/>
    <property type="match status" value="3"/>
</dbReference>
<evidence type="ECO:0000256" key="3">
    <source>
        <dbReference type="ARBA" id="ARBA00022737"/>
    </source>
</evidence>
<comment type="caution">
    <text evidence="5">Lacks conserved residue(s) required for the propagation of feature annotation.</text>
</comment>
<dbReference type="PROSITE" id="PS51041">
    <property type="entry name" value="EMI"/>
    <property type="match status" value="1"/>
</dbReference>
<reference evidence="8 9" key="1">
    <citation type="submission" date="2015-09" db="EMBL/GenBank/DDBJ databases">
        <title>Draft genome of the parasitic nematode Teladorsagia circumcincta isolate WARC Sus (inbred).</title>
        <authorList>
            <person name="Mitreva M."/>
        </authorList>
    </citation>
    <scope>NUCLEOTIDE SEQUENCE [LARGE SCALE GENOMIC DNA]</scope>
    <source>
        <strain evidence="8 9">S</strain>
    </source>
</reference>
<dbReference type="Proteomes" id="UP000230423">
    <property type="component" value="Unassembled WGS sequence"/>
</dbReference>
<dbReference type="InterPro" id="IPR042635">
    <property type="entry name" value="MEGF10/SREC1/2-like"/>
</dbReference>
<dbReference type="EMBL" id="KZ346724">
    <property type="protein sequence ID" value="PIO69265.1"/>
    <property type="molecule type" value="Genomic_DNA"/>
</dbReference>
<dbReference type="FunFam" id="2.170.300.10:FF:000041">
    <property type="entry name" value="Tyrosine protein kinase receptor tie-1, putative"/>
    <property type="match status" value="1"/>
</dbReference>
<dbReference type="PRINTS" id="PR00011">
    <property type="entry name" value="EGFLAMININ"/>
</dbReference>
<evidence type="ECO:0000256" key="2">
    <source>
        <dbReference type="ARBA" id="ARBA00022729"/>
    </source>
</evidence>
<feature type="disulfide bond" evidence="5">
    <location>
        <begin position="310"/>
        <end position="319"/>
    </location>
</feature>
<evidence type="ECO:0000256" key="5">
    <source>
        <dbReference type="PROSITE-ProRule" id="PRU00076"/>
    </source>
</evidence>
<keyword evidence="2" id="KW-0732">Signal</keyword>
<organism evidence="8 9">
    <name type="scientific">Teladorsagia circumcincta</name>
    <name type="common">Brown stomach worm</name>
    <name type="synonym">Ostertagia circumcincta</name>
    <dbReference type="NCBI Taxonomy" id="45464"/>
    <lineage>
        <taxon>Eukaryota</taxon>
        <taxon>Metazoa</taxon>
        <taxon>Ecdysozoa</taxon>
        <taxon>Nematoda</taxon>
        <taxon>Chromadorea</taxon>
        <taxon>Rhabditida</taxon>
        <taxon>Rhabditina</taxon>
        <taxon>Rhabditomorpha</taxon>
        <taxon>Strongyloidea</taxon>
        <taxon>Trichostrongylidae</taxon>
        <taxon>Teladorsagia</taxon>
    </lineage>
</organism>
<feature type="non-terminal residue" evidence="8">
    <location>
        <position position="1"/>
    </location>
</feature>
<evidence type="ECO:0000256" key="1">
    <source>
        <dbReference type="ARBA" id="ARBA00022536"/>
    </source>
</evidence>
<dbReference type="InterPro" id="IPR000742">
    <property type="entry name" value="EGF"/>
</dbReference>
<proteinExistence type="predicted"/>
<protein>
    <submittedName>
        <fullName evidence="8">EGF-like domain protein</fullName>
    </submittedName>
</protein>
<dbReference type="InterPro" id="IPR002049">
    <property type="entry name" value="LE_dom"/>
</dbReference>
<keyword evidence="3" id="KW-0677">Repeat</keyword>
<dbReference type="OrthoDB" id="18487at2759"/>
<accession>A0A2G9UG80</accession>
<evidence type="ECO:0000313" key="9">
    <source>
        <dbReference type="Proteomes" id="UP000230423"/>
    </source>
</evidence>
<gene>
    <name evidence="8" type="ORF">TELCIR_08918</name>
</gene>
<dbReference type="Pfam" id="PF00053">
    <property type="entry name" value="EGF_laminin"/>
    <property type="match status" value="2"/>
</dbReference>
<evidence type="ECO:0000313" key="8">
    <source>
        <dbReference type="EMBL" id="PIO69265.1"/>
    </source>
</evidence>
<dbReference type="PROSITE" id="PS50026">
    <property type="entry name" value="EGF_3"/>
    <property type="match status" value="1"/>
</dbReference>
<sequence length="391" mass="42948">VDEYKLEKVYRPVEYTEYETCLDVTKGFRCPVLKKGGRYGYENKLVKVEKYVKACCEGYYQTKDNVCKRSVLPGNRSLDLIERTSPQKEVFFPRGLATDSRHTMSFTIVNRGAGQPALLDCGDRHVRESANVTMGRTVIRKQVLASVVQGPTCEDRCALGFFGKNCSKLCDCLNNNKCDSVTGKCLCVGWMGEKCERGCPRGFYGPMCSKKCELCNGISWTDSNAACDPVTGACKCERGYKGPDCKQRDQERIVNTVVKMANGVKIAPTNALAQTVIKCPEGKWGVECANECPPCVNGAKCNHVDGTCSCPAGYEGRLCNRLCVAGFWGLGCARNCSCASEFKQCDPHTGECACPAAVDEYEVPYVNGVRSPEARVRENAINAQRAGNHYT</sequence>